<dbReference type="AlphaFoldDB" id="A0A2G5SGG6"/>
<evidence type="ECO:0000313" key="1">
    <source>
        <dbReference type="EMBL" id="PIC14205.1"/>
    </source>
</evidence>
<reference evidence="2" key="1">
    <citation type="submission" date="2017-10" db="EMBL/GenBank/DDBJ databases">
        <title>Rapid genome shrinkage in a self-fertile nematode reveals novel sperm competition proteins.</title>
        <authorList>
            <person name="Yin D."/>
            <person name="Schwarz E.M."/>
            <person name="Thomas C.G."/>
            <person name="Felde R.L."/>
            <person name="Korf I.F."/>
            <person name="Cutter A.D."/>
            <person name="Schartner C.M."/>
            <person name="Ralston E.J."/>
            <person name="Meyer B.J."/>
            <person name="Haag E.S."/>
        </authorList>
    </citation>
    <scope>NUCLEOTIDE SEQUENCE [LARGE SCALE GENOMIC DNA]</scope>
    <source>
        <strain evidence="2">JU1422</strain>
    </source>
</reference>
<gene>
    <name evidence="1" type="ORF">B9Z55_027194</name>
</gene>
<evidence type="ECO:0000313" key="2">
    <source>
        <dbReference type="Proteomes" id="UP000230233"/>
    </source>
</evidence>
<name>A0A2G5SGG6_9PELO</name>
<keyword evidence="2" id="KW-1185">Reference proteome</keyword>
<sequence>MDSLEPILLRGDKVRLDDVEDLEMLRQSAIRKLEYPSFNPKSGDGHYTIVVTKGEEGFGYLERFRTRATNNGDNTEYVKGDLYVDTESIMTPNRIALISICCPRDRSVFLWRVHEMSREGLTAVRHSIDSILVALVAWRGG</sequence>
<accession>A0A2G5SGG6</accession>
<dbReference type="Proteomes" id="UP000230233">
    <property type="component" value="Unassembled WGS sequence"/>
</dbReference>
<dbReference type="EMBL" id="PDUG01000008">
    <property type="protein sequence ID" value="PIC14205.1"/>
    <property type="molecule type" value="Genomic_DNA"/>
</dbReference>
<proteinExistence type="predicted"/>
<protein>
    <submittedName>
        <fullName evidence="1">Uncharacterized protein</fullName>
    </submittedName>
</protein>
<organism evidence="1 2">
    <name type="scientific">Caenorhabditis nigoni</name>
    <dbReference type="NCBI Taxonomy" id="1611254"/>
    <lineage>
        <taxon>Eukaryota</taxon>
        <taxon>Metazoa</taxon>
        <taxon>Ecdysozoa</taxon>
        <taxon>Nematoda</taxon>
        <taxon>Chromadorea</taxon>
        <taxon>Rhabditida</taxon>
        <taxon>Rhabditina</taxon>
        <taxon>Rhabditomorpha</taxon>
        <taxon>Rhabditoidea</taxon>
        <taxon>Rhabditidae</taxon>
        <taxon>Peloderinae</taxon>
        <taxon>Caenorhabditis</taxon>
    </lineage>
</organism>
<comment type="caution">
    <text evidence="1">The sequence shown here is derived from an EMBL/GenBank/DDBJ whole genome shotgun (WGS) entry which is preliminary data.</text>
</comment>